<organism evidence="2 3">
    <name type="scientific">Emticicia soli</name>
    <dbReference type="NCBI Taxonomy" id="2027878"/>
    <lineage>
        <taxon>Bacteria</taxon>
        <taxon>Pseudomonadati</taxon>
        <taxon>Bacteroidota</taxon>
        <taxon>Cytophagia</taxon>
        <taxon>Cytophagales</taxon>
        <taxon>Leadbetterellaceae</taxon>
        <taxon>Emticicia</taxon>
    </lineage>
</organism>
<keyword evidence="1" id="KW-0732">Signal</keyword>
<protein>
    <submittedName>
        <fullName evidence="2">Uncharacterized protein</fullName>
    </submittedName>
</protein>
<evidence type="ECO:0000313" key="2">
    <source>
        <dbReference type="EMBL" id="MFD2523095.1"/>
    </source>
</evidence>
<gene>
    <name evidence="2" type="ORF">ACFSR2_19515</name>
</gene>
<dbReference type="RefSeq" id="WP_340239375.1">
    <property type="nucleotide sequence ID" value="NZ_JBBEWC010000012.1"/>
</dbReference>
<feature type="signal peptide" evidence="1">
    <location>
        <begin position="1"/>
        <end position="18"/>
    </location>
</feature>
<evidence type="ECO:0000313" key="3">
    <source>
        <dbReference type="Proteomes" id="UP001597510"/>
    </source>
</evidence>
<evidence type="ECO:0000256" key="1">
    <source>
        <dbReference type="SAM" id="SignalP"/>
    </source>
</evidence>
<proteinExistence type="predicted"/>
<keyword evidence="3" id="KW-1185">Reference proteome</keyword>
<comment type="caution">
    <text evidence="2">The sequence shown here is derived from an EMBL/GenBank/DDBJ whole genome shotgun (WGS) entry which is preliminary data.</text>
</comment>
<name>A0ABW5JBZ4_9BACT</name>
<dbReference type="EMBL" id="JBHULC010000027">
    <property type="protein sequence ID" value="MFD2523095.1"/>
    <property type="molecule type" value="Genomic_DNA"/>
</dbReference>
<accession>A0ABW5JBZ4</accession>
<sequence>MKKILLLGLCLACLNSYAQLDLKFNSDGVLQDFSNTYTKDIKSVHGAYPSILLNTNTVNFSIKYPTEKSLIPNKLINLSTNLSDSKFTDDPIFRMIFPIQTNIDIFRRGIPTSGASFYEPNPDSRFPFKAATKSYYEFLNNTGVQITSVSGVTESATGIPIKDVSSFKIKRKQFDNQIIVNHLNSLKKGNGFYNGEWEQYKPLLNEISKANENWGKEIELNDFLSNGNFNISAVKYLDSLNAGRKNFEVLLEKVINDNREWIKSWLWFTEGKIKLNPFDVTDPTPQILIVEEDIKLAEEKIKLLNAYAQNRSTSTDENFRLFEADLERITSGVVILKKQKEELLSLKNKYNIWLNSIKQSSFILYDGALPLSDINQINWIQHFNANKKFEFLNKPSGLPHSIAERDQIIVLAHNLGKDKDVNLTSTEKLIDLEPPIVVELNPFIDALTSAFALIPNVTKVASVLRPLFNKGIQTKIELTNENNGRDFISTNKNRNNNNPIWEGTKSRDNEAANEVFTEIKEDTTFLKRLDKDIVYKKIIILAEGGKLKQADSLLRIISEKGANLKYIAEKDCETFINKKDLVNNVINEGVLDFDNAKQAIVKQISNIQNKEDYFILSSLILGCEDTPAYKKAIENYKEFKVKLKWLSEQTTPVTEIEFNKEPYTFYRTKVLFPEKELVLEKTKEVSLELFPSDTPEKAILKKTYKKHELPIVWPMGGIALIPETRSTVVYDNATKAFKNDTKISNIEGFVGVKIFPWRTNITYKQKSTDLTNFGDDTNLKRGNSFLNRVSFTVALGVSHSFAKNYLLGINIDPTPGIGINVGINTFLKKGYSLENGVVVDEFTRFSKPYIYYGVNIDPAIFNKIIKLFN</sequence>
<feature type="chain" id="PRO_5047305873" evidence="1">
    <location>
        <begin position="19"/>
        <end position="869"/>
    </location>
</feature>
<dbReference type="Proteomes" id="UP001597510">
    <property type="component" value="Unassembled WGS sequence"/>
</dbReference>
<reference evidence="3" key="1">
    <citation type="journal article" date="2019" name="Int. J. Syst. Evol. Microbiol.">
        <title>The Global Catalogue of Microorganisms (GCM) 10K type strain sequencing project: providing services to taxonomists for standard genome sequencing and annotation.</title>
        <authorList>
            <consortium name="The Broad Institute Genomics Platform"/>
            <consortium name="The Broad Institute Genome Sequencing Center for Infectious Disease"/>
            <person name="Wu L."/>
            <person name="Ma J."/>
        </authorList>
    </citation>
    <scope>NUCLEOTIDE SEQUENCE [LARGE SCALE GENOMIC DNA]</scope>
    <source>
        <strain evidence="3">KCTC 52344</strain>
    </source>
</reference>